<keyword evidence="8" id="KW-0833">Ubl conjugation pathway</keyword>
<dbReference type="Pfam" id="PF13639">
    <property type="entry name" value="zf-RING_2"/>
    <property type="match status" value="1"/>
</dbReference>
<accession>A0A7S2MVB6</accession>
<dbReference type="GO" id="GO:0061630">
    <property type="term" value="F:ubiquitin protein ligase activity"/>
    <property type="evidence" value="ECO:0007669"/>
    <property type="project" value="UniProtKB-EC"/>
</dbReference>
<keyword evidence="10 13" id="KW-1133">Transmembrane helix</keyword>
<evidence type="ECO:0000256" key="10">
    <source>
        <dbReference type="ARBA" id="ARBA00022989"/>
    </source>
</evidence>
<evidence type="ECO:0000256" key="13">
    <source>
        <dbReference type="SAM" id="Phobius"/>
    </source>
</evidence>
<keyword evidence="9" id="KW-0862">Zinc</keyword>
<keyword evidence="6" id="KW-0479">Metal-binding</keyword>
<comment type="subcellular location">
    <subcellularLocation>
        <location evidence="2">Membrane</location>
        <topology evidence="2">Multi-pass membrane protein</topology>
    </subcellularLocation>
</comment>
<reference evidence="15" key="1">
    <citation type="submission" date="2021-01" db="EMBL/GenBank/DDBJ databases">
        <authorList>
            <person name="Corre E."/>
            <person name="Pelletier E."/>
            <person name="Niang G."/>
            <person name="Scheremetjew M."/>
            <person name="Finn R."/>
            <person name="Kale V."/>
            <person name="Holt S."/>
            <person name="Cochrane G."/>
            <person name="Meng A."/>
            <person name="Brown T."/>
            <person name="Cohen L."/>
        </authorList>
    </citation>
    <scope>NUCLEOTIDE SEQUENCE</scope>
    <source>
        <strain evidence="15">CCMP826</strain>
    </source>
</reference>
<feature type="transmembrane region" description="Helical" evidence="13">
    <location>
        <begin position="38"/>
        <end position="56"/>
    </location>
</feature>
<protein>
    <recommendedName>
        <fullName evidence="3">RING-type E3 ubiquitin transferase</fullName>
        <ecNumber evidence="3">2.3.2.27</ecNumber>
    </recommendedName>
</protein>
<sequence length="273" mass="30694">MIFIWSSNGGPLQYVGLLLFLLQFLPVLQLHYNVTQSHLFILSFILMASGLAIGWYSGSLTRLVNAASTHIEDARNFIQRTTGITGTAKILCLLLGCFVTVAVSSYFGGPEMVIFPLHIIAALLLIKGALADERDAHEQGRRNDEASREAKMAEIVQIVQNMPIEEFVPRDDVDSECSVSQLKKMLDVRGKQVKDGECLERRDLVEAVKGCRNFSETCCICCEDYNKGDPLRILPKCRHEFHLECLDQWAYTFANKSKRAREPTCPLCNTRMS</sequence>
<dbReference type="PANTHER" id="PTHR45977:SF4">
    <property type="entry name" value="RING-TYPE DOMAIN-CONTAINING PROTEIN"/>
    <property type="match status" value="1"/>
</dbReference>
<feature type="domain" description="RING-type" evidence="14">
    <location>
        <begin position="218"/>
        <end position="269"/>
    </location>
</feature>
<evidence type="ECO:0000256" key="8">
    <source>
        <dbReference type="ARBA" id="ARBA00022786"/>
    </source>
</evidence>
<dbReference type="GO" id="GO:0006511">
    <property type="term" value="P:ubiquitin-dependent protein catabolic process"/>
    <property type="evidence" value="ECO:0007669"/>
    <property type="project" value="TreeGrafter"/>
</dbReference>
<dbReference type="SUPFAM" id="SSF57850">
    <property type="entry name" value="RING/U-box"/>
    <property type="match status" value="1"/>
</dbReference>
<keyword evidence="5 13" id="KW-0812">Transmembrane</keyword>
<dbReference type="GO" id="GO:0016567">
    <property type="term" value="P:protein ubiquitination"/>
    <property type="evidence" value="ECO:0007669"/>
    <property type="project" value="TreeGrafter"/>
</dbReference>
<evidence type="ECO:0000256" key="7">
    <source>
        <dbReference type="ARBA" id="ARBA00022771"/>
    </source>
</evidence>
<evidence type="ECO:0000256" key="4">
    <source>
        <dbReference type="ARBA" id="ARBA00022679"/>
    </source>
</evidence>
<feature type="transmembrane region" description="Helical" evidence="13">
    <location>
        <begin position="90"/>
        <end position="107"/>
    </location>
</feature>
<dbReference type="PROSITE" id="PS50089">
    <property type="entry name" value="ZF_RING_2"/>
    <property type="match status" value="1"/>
</dbReference>
<organism evidence="15">
    <name type="scientific">Helicotheca tamesis</name>
    <dbReference type="NCBI Taxonomy" id="374047"/>
    <lineage>
        <taxon>Eukaryota</taxon>
        <taxon>Sar</taxon>
        <taxon>Stramenopiles</taxon>
        <taxon>Ochrophyta</taxon>
        <taxon>Bacillariophyta</taxon>
        <taxon>Mediophyceae</taxon>
        <taxon>Lithodesmiophycidae</taxon>
        <taxon>Lithodesmiales</taxon>
        <taxon>Lithodesmiaceae</taxon>
        <taxon>Helicotheca</taxon>
    </lineage>
</organism>
<comment type="catalytic activity">
    <reaction evidence="1">
        <text>S-ubiquitinyl-[E2 ubiquitin-conjugating enzyme]-L-cysteine + [acceptor protein]-L-lysine = [E2 ubiquitin-conjugating enzyme]-L-cysteine + N(6)-ubiquitinyl-[acceptor protein]-L-lysine.</text>
        <dbReference type="EC" id="2.3.2.27"/>
    </reaction>
</comment>
<evidence type="ECO:0000259" key="14">
    <source>
        <dbReference type="PROSITE" id="PS50089"/>
    </source>
</evidence>
<keyword evidence="4" id="KW-0808">Transferase</keyword>
<dbReference type="GO" id="GO:0008270">
    <property type="term" value="F:zinc ion binding"/>
    <property type="evidence" value="ECO:0007669"/>
    <property type="project" value="UniProtKB-KW"/>
</dbReference>
<dbReference type="EMBL" id="HBGV01013886">
    <property type="protein sequence ID" value="CAD9504250.1"/>
    <property type="molecule type" value="Transcribed_RNA"/>
</dbReference>
<evidence type="ECO:0000256" key="11">
    <source>
        <dbReference type="ARBA" id="ARBA00023136"/>
    </source>
</evidence>
<feature type="transmembrane region" description="Helical" evidence="13">
    <location>
        <begin position="113"/>
        <end position="131"/>
    </location>
</feature>
<dbReference type="Gene3D" id="3.30.40.10">
    <property type="entry name" value="Zinc/RING finger domain, C3HC4 (zinc finger)"/>
    <property type="match status" value="1"/>
</dbReference>
<evidence type="ECO:0000313" key="15">
    <source>
        <dbReference type="EMBL" id="CAD9504250.1"/>
    </source>
</evidence>
<keyword evidence="7 12" id="KW-0863">Zinc-finger</keyword>
<feature type="transmembrane region" description="Helical" evidence="13">
    <location>
        <begin position="12"/>
        <end position="32"/>
    </location>
</feature>
<evidence type="ECO:0000256" key="9">
    <source>
        <dbReference type="ARBA" id="ARBA00022833"/>
    </source>
</evidence>
<evidence type="ECO:0000256" key="3">
    <source>
        <dbReference type="ARBA" id="ARBA00012483"/>
    </source>
</evidence>
<evidence type="ECO:0000256" key="5">
    <source>
        <dbReference type="ARBA" id="ARBA00022692"/>
    </source>
</evidence>
<evidence type="ECO:0000256" key="2">
    <source>
        <dbReference type="ARBA" id="ARBA00004141"/>
    </source>
</evidence>
<name>A0A7S2MVB6_9STRA</name>
<dbReference type="InterPro" id="IPR001841">
    <property type="entry name" value="Znf_RING"/>
</dbReference>
<dbReference type="PANTHER" id="PTHR45977">
    <property type="entry name" value="TARGET OF ERK KINASE MPK-1"/>
    <property type="match status" value="1"/>
</dbReference>
<dbReference type="SMART" id="SM00184">
    <property type="entry name" value="RING"/>
    <property type="match status" value="1"/>
</dbReference>
<proteinExistence type="predicted"/>
<gene>
    <name evidence="15" type="ORF">HTAM1171_LOCUS8489</name>
</gene>
<dbReference type="EC" id="2.3.2.27" evidence="3"/>
<evidence type="ECO:0000256" key="6">
    <source>
        <dbReference type="ARBA" id="ARBA00022723"/>
    </source>
</evidence>
<evidence type="ECO:0000256" key="12">
    <source>
        <dbReference type="PROSITE-ProRule" id="PRU00175"/>
    </source>
</evidence>
<dbReference type="GO" id="GO:0016020">
    <property type="term" value="C:membrane"/>
    <property type="evidence" value="ECO:0007669"/>
    <property type="project" value="UniProtKB-SubCell"/>
</dbReference>
<dbReference type="AlphaFoldDB" id="A0A7S2MVB6"/>
<evidence type="ECO:0000256" key="1">
    <source>
        <dbReference type="ARBA" id="ARBA00000900"/>
    </source>
</evidence>
<dbReference type="InterPro" id="IPR013083">
    <property type="entry name" value="Znf_RING/FYVE/PHD"/>
</dbReference>
<keyword evidence="11 13" id="KW-0472">Membrane</keyword>